<keyword evidence="2" id="KW-0472">Membrane</keyword>
<comment type="caution">
    <text evidence="3">The sequence shown here is derived from an EMBL/GenBank/DDBJ whole genome shotgun (WGS) entry which is preliminary data.</text>
</comment>
<dbReference type="EMBL" id="MCGR01000152">
    <property type="protein sequence ID" value="ORY38928.1"/>
    <property type="molecule type" value="Genomic_DNA"/>
</dbReference>
<feature type="transmembrane region" description="Helical" evidence="2">
    <location>
        <begin position="72"/>
        <end position="96"/>
    </location>
</feature>
<keyword evidence="2" id="KW-0812">Transmembrane</keyword>
<name>A0A1Y2BVW8_9BASI</name>
<dbReference type="Proteomes" id="UP000193467">
    <property type="component" value="Unassembled WGS sequence"/>
</dbReference>
<evidence type="ECO:0000256" key="1">
    <source>
        <dbReference type="SAM" id="MobiDB-lite"/>
    </source>
</evidence>
<dbReference type="InParanoid" id="A0A1Y2BVW8"/>
<feature type="transmembrane region" description="Helical" evidence="2">
    <location>
        <begin position="108"/>
        <end position="127"/>
    </location>
</feature>
<gene>
    <name evidence="3" type="ORF">BCR35DRAFT_336561</name>
</gene>
<keyword evidence="4" id="KW-1185">Reference proteome</keyword>
<evidence type="ECO:0000313" key="3">
    <source>
        <dbReference type="EMBL" id="ORY38928.1"/>
    </source>
</evidence>
<organism evidence="3 4">
    <name type="scientific">Leucosporidium creatinivorum</name>
    <dbReference type="NCBI Taxonomy" id="106004"/>
    <lineage>
        <taxon>Eukaryota</taxon>
        <taxon>Fungi</taxon>
        <taxon>Dikarya</taxon>
        <taxon>Basidiomycota</taxon>
        <taxon>Pucciniomycotina</taxon>
        <taxon>Microbotryomycetes</taxon>
        <taxon>Leucosporidiales</taxon>
        <taxon>Leucosporidium</taxon>
    </lineage>
</organism>
<proteinExistence type="predicted"/>
<sequence>MGKHKHEQLPGDEDGDVDAPHHWWTAPPFDPSDNWRFNHHIAFLVVGIAAPTLDLALVAFMCFEHFSMDATVWGTTAAFVTLEALYIAASVACIALKKFTTSKLDLGWPLSLFWALSLGASICFFLGAFKAASDDEKTYLYAGIALAVLSNIATIVLSIVSYMRHILYLEDPRDPEESGSAHKHHHHFRRHKKHADATDEDA</sequence>
<feature type="transmembrane region" description="Helical" evidence="2">
    <location>
        <begin position="139"/>
        <end position="163"/>
    </location>
</feature>
<protein>
    <submittedName>
        <fullName evidence="3">Uncharacterized protein</fullName>
    </submittedName>
</protein>
<keyword evidence="2" id="KW-1133">Transmembrane helix</keyword>
<evidence type="ECO:0000313" key="4">
    <source>
        <dbReference type="Proteomes" id="UP000193467"/>
    </source>
</evidence>
<evidence type="ECO:0000256" key="2">
    <source>
        <dbReference type="SAM" id="Phobius"/>
    </source>
</evidence>
<accession>A0A1Y2BVW8</accession>
<feature type="region of interest" description="Disordered" evidence="1">
    <location>
        <begin position="177"/>
        <end position="202"/>
    </location>
</feature>
<dbReference type="AlphaFoldDB" id="A0A1Y2BVW8"/>
<reference evidence="3 4" key="1">
    <citation type="submission" date="2016-07" db="EMBL/GenBank/DDBJ databases">
        <title>Pervasive Adenine N6-methylation of Active Genes in Fungi.</title>
        <authorList>
            <consortium name="DOE Joint Genome Institute"/>
            <person name="Mondo S.J."/>
            <person name="Dannebaum R.O."/>
            <person name="Kuo R.C."/>
            <person name="Labutti K."/>
            <person name="Haridas S."/>
            <person name="Kuo A."/>
            <person name="Salamov A."/>
            <person name="Ahrendt S.R."/>
            <person name="Lipzen A."/>
            <person name="Sullivan W."/>
            <person name="Andreopoulos W.B."/>
            <person name="Clum A."/>
            <person name="Lindquist E."/>
            <person name="Daum C."/>
            <person name="Ramamoorthy G.K."/>
            <person name="Gryganskyi A."/>
            <person name="Culley D."/>
            <person name="Magnuson J.K."/>
            <person name="James T.Y."/>
            <person name="O'Malley M.A."/>
            <person name="Stajich J.E."/>
            <person name="Spatafora J.W."/>
            <person name="Visel A."/>
            <person name="Grigoriev I.V."/>
        </authorList>
    </citation>
    <scope>NUCLEOTIDE SEQUENCE [LARGE SCALE GENOMIC DNA]</scope>
    <source>
        <strain evidence="3 4">62-1032</strain>
    </source>
</reference>
<feature type="compositionally biased region" description="Basic residues" evidence="1">
    <location>
        <begin position="181"/>
        <end position="194"/>
    </location>
</feature>
<feature type="transmembrane region" description="Helical" evidence="2">
    <location>
        <begin position="41"/>
        <end position="66"/>
    </location>
</feature>